<protein>
    <submittedName>
        <fullName evidence="2">Vitamin B12 ABC transporter</fullName>
    </submittedName>
</protein>
<dbReference type="InterPro" id="IPR050902">
    <property type="entry name" value="ABC_Transporter_SBP"/>
</dbReference>
<evidence type="ECO:0000313" key="2">
    <source>
        <dbReference type="EMBL" id="BAS01062.1"/>
    </source>
</evidence>
<name>A0A182D7E6_BLAVI</name>
<evidence type="ECO:0000259" key="1">
    <source>
        <dbReference type="PROSITE" id="PS50983"/>
    </source>
</evidence>
<dbReference type="AlphaFoldDB" id="A0A182D7E6"/>
<reference evidence="2" key="1">
    <citation type="journal article" date="2015" name="Genome Announc.">
        <title>Complete Genome Sequence of the Bacteriochlorophyll b-Producing Photosynthetic Bacterium Blastochloris viridis.</title>
        <authorList>
            <person name="Tsukatani Y."/>
            <person name="Hirose Y."/>
            <person name="Harada J."/>
            <person name="Misawa N."/>
            <person name="Mori K."/>
            <person name="Inoue K."/>
            <person name="Tamiaki H."/>
        </authorList>
    </citation>
    <scope>NUCLEOTIDE SEQUENCE [LARGE SCALE GENOMIC DNA]</scope>
    <source>
        <strain evidence="2">DSM 133</strain>
    </source>
</reference>
<dbReference type="PATRIC" id="fig|1079.6.peg.1339"/>
<dbReference type="SUPFAM" id="SSF53807">
    <property type="entry name" value="Helical backbone' metal receptor"/>
    <property type="match status" value="1"/>
</dbReference>
<dbReference type="EMBL" id="AP014854">
    <property type="protein sequence ID" value="BAS01062.1"/>
    <property type="molecule type" value="Genomic_DNA"/>
</dbReference>
<dbReference type="PROSITE" id="PS50983">
    <property type="entry name" value="FE_B12_PBP"/>
    <property type="match status" value="1"/>
</dbReference>
<dbReference type="PANTHER" id="PTHR30535:SF4">
    <property type="entry name" value="HEMIN-BINDING PERIPLASMIC PROTEIN HMUT"/>
    <property type="match status" value="1"/>
</dbReference>
<dbReference type="Gene3D" id="3.40.50.1980">
    <property type="entry name" value="Nitrogenase molybdenum iron protein domain"/>
    <property type="match status" value="2"/>
</dbReference>
<dbReference type="InterPro" id="IPR002491">
    <property type="entry name" value="ABC_transptr_periplasmic_BD"/>
</dbReference>
<dbReference type="PANTHER" id="PTHR30535">
    <property type="entry name" value="VITAMIN B12-BINDING PROTEIN"/>
    <property type="match status" value="1"/>
</dbReference>
<sequence>MAAAAVAWVAPALAEAHPRVVSINMCTDQLVLALADPDQILALSVYARDPMLSFGAAAAANYPSLSGVAEEVLVLQPDLVLSGRYTRQTTRGFLKAKGVALAEFDIARSIADATAQIRRAGELLGQPARADAAVAAIDAAVARAKARQHARLSVLPLQRRGWVAGGRTLTTDLLDVLGLTNAGAAFAATGGFVPLEKIIAHRPDALLLTRELAAAEDQGSALLVHPALVKLYPPGRRIYLPERLTVCGGPMLAEAIDRLAAEAERLGR</sequence>
<gene>
    <name evidence="2" type="ORF">BV133_3468</name>
</gene>
<feature type="domain" description="Fe/B12 periplasmic-binding" evidence="1">
    <location>
        <begin position="19"/>
        <end position="268"/>
    </location>
</feature>
<dbReference type="KEGG" id="bvr:BVIR_1289"/>
<dbReference type="RefSeq" id="WP_055036923.1">
    <property type="nucleotide sequence ID" value="NZ_AP014854.2"/>
</dbReference>
<proteinExistence type="predicted"/>
<accession>A0A182D7E6</accession>
<organism evidence="2">
    <name type="scientific">Blastochloris viridis</name>
    <name type="common">Rhodopseudomonas viridis</name>
    <dbReference type="NCBI Taxonomy" id="1079"/>
    <lineage>
        <taxon>Bacteria</taxon>
        <taxon>Pseudomonadati</taxon>
        <taxon>Pseudomonadota</taxon>
        <taxon>Alphaproteobacteria</taxon>
        <taxon>Hyphomicrobiales</taxon>
        <taxon>Blastochloridaceae</taxon>
        <taxon>Blastochloris</taxon>
    </lineage>
</organism>
<dbReference type="Pfam" id="PF01497">
    <property type="entry name" value="Peripla_BP_2"/>
    <property type="match status" value="1"/>
</dbReference>